<keyword evidence="2" id="KW-1185">Reference proteome</keyword>
<name>A0ACC2UTK0_9FUNG</name>
<gene>
    <name evidence="1" type="ORF">DSO57_1006150</name>
</gene>
<accession>A0ACC2UTK0</accession>
<evidence type="ECO:0000313" key="1">
    <source>
        <dbReference type="EMBL" id="KAJ9090081.1"/>
    </source>
</evidence>
<dbReference type="EMBL" id="QTSX02000017">
    <property type="protein sequence ID" value="KAJ9090081.1"/>
    <property type="molecule type" value="Genomic_DNA"/>
</dbReference>
<comment type="caution">
    <text evidence="1">The sequence shown here is derived from an EMBL/GenBank/DDBJ whole genome shotgun (WGS) entry which is preliminary data.</text>
</comment>
<protein>
    <submittedName>
        <fullName evidence="1">Uncharacterized protein</fullName>
    </submittedName>
</protein>
<evidence type="ECO:0000313" key="2">
    <source>
        <dbReference type="Proteomes" id="UP001165960"/>
    </source>
</evidence>
<dbReference type="Proteomes" id="UP001165960">
    <property type="component" value="Unassembled WGS sequence"/>
</dbReference>
<organism evidence="1 2">
    <name type="scientific">Entomophthora muscae</name>
    <dbReference type="NCBI Taxonomy" id="34485"/>
    <lineage>
        <taxon>Eukaryota</taxon>
        <taxon>Fungi</taxon>
        <taxon>Fungi incertae sedis</taxon>
        <taxon>Zoopagomycota</taxon>
        <taxon>Entomophthoromycotina</taxon>
        <taxon>Entomophthoromycetes</taxon>
        <taxon>Entomophthorales</taxon>
        <taxon>Entomophthoraceae</taxon>
        <taxon>Entomophthora</taxon>
    </lineage>
</organism>
<proteinExistence type="predicted"/>
<reference evidence="1" key="1">
    <citation type="submission" date="2022-04" db="EMBL/GenBank/DDBJ databases">
        <title>Genome of the entomopathogenic fungus Entomophthora muscae.</title>
        <authorList>
            <person name="Elya C."/>
            <person name="Lovett B.R."/>
            <person name="Lee E."/>
            <person name="Macias A.M."/>
            <person name="Hajek A.E."/>
            <person name="De Bivort B.L."/>
            <person name="Kasson M.T."/>
            <person name="De Fine Licht H.H."/>
            <person name="Stajich J.E."/>
        </authorList>
    </citation>
    <scope>NUCLEOTIDE SEQUENCE</scope>
    <source>
        <strain evidence="1">Berkeley</strain>
    </source>
</reference>
<sequence>MPHKCLLKQGVAHLVGSGLDVEFMFTQRRHGIQVDIKVNTDVQKLSEKGFPYHIHEAPVSTDCASTKKHLDSFNRNPDGSDPAYKCNPNAPELCEQGDLSGKHSVLKGDVNTYTYMEYNLPHLKNLYGTTSVVIHLPNANKTRLACATIQDKHPK</sequence>